<evidence type="ECO:0000313" key="8">
    <source>
        <dbReference type="EMBL" id="EMS72353.1"/>
    </source>
</evidence>
<evidence type="ECO:0000256" key="1">
    <source>
        <dbReference type="ARBA" id="ARBA00004533"/>
    </source>
</evidence>
<feature type="signal peptide" evidence="7">
    <location>
        <begin position="1"/>
        <end position="22"/>
    </location>
</feature>
<dbReference type="Pfam" id="PF13379">
    <property type="entry name" value="NMT1_2"/>
    <property type="match status" value="1"/>
</dbReference>
<dbReference type="eggNOG" id="COG0715">
    <property type="taxonomic scope" value="Bacteria"/>
</dbReference>
<feature type="compositionally biased region" description="Low complexity" evidence="6">
    <location>
        <begin position="36"/>
        <end position="49"/>
    </location>
</feature>
<comment type="caution">
    <text evidence="8">The sequence shown here is derived from an EMBL/GenBank/DDBJ whole genome shotgun (WGS) entry which is preliminary data.</text>
</comment>
<dbReference type="EMBL" id="AORV01000028">
    <property type="protein sequence ID" value="EMS72353.1"/>
    <property type="molecule type" value="Genomic_DNA"/>
</dbReference>
<reference evidence="8 9" key="1">
    <citation type="journal article" date="2013" name="Genome Announc.">
        <title>Draft Genome Sequence of the Cellulolytic, Mesophilic, Anaerobic Bacterium Clostridium termitidis Strain CT1112 (DSM 5398).</title>
        <authorList>
            <person name="Lal S."/>
            <person name="Ramachandran U."/>
            <person name="Zhang X."/>
            <person name="Munir R."/>
            <person name="Sparling R."/>
            <person name="Levin D.B."/>
        </authorList>
    </citation>
    <scope>NUCLEOTIDE SEQUENCE [LARGE SCALE GENOMIC DNA]</scope>
    <source>
        <strain evidence="8 9">CT1112</strain>
    </source>
</reference>
<evidence type="ECO:0000256" key="2">
    <source>
        <dbReference type="ARBA" id="ARBA00022448"/>
    </source>
</evidence>
<evidence type="ECO:0000256" key="6">
    <source>
        <dbReference type="SAM" id="MobiDB-lite"/>
    </source>
</evidence>
<proteinExistence type="predicted"/>
<evidence type="ECO:0000256" key="4">
    <source>
        <dbReference type="ARBA" id="ARBA00022519"/>
    </source>
</evidence>
<dbReference type="GO" id="GO:0005886">
    <property type="term" value="C:plasma membrane"/>
    <property type="evidence" value="ECO:0007669"/>
    <property type="project" value="UniProtKB-SubCell"/>
</dbReference>
<dbReference type="AlphaFoldDB" id="S0FV09"/>
<sequence>MKIFKKIIAAALILGITGGAAACGNSAGTSATSGQTNTGTVSASSGTASDTNADSKSAKKAVKIAYLPITHALPVFVENELQDKAGNNYEIELVKYGSWPELMDALNTGHVDGASVLIELAMKAREQGIGIKAVALGHKDGNVVVVSNKINGVKDLNGKTFAIPHRQSSHNILLNQMLKNEGMSISDVKVVELAPPEMPAALASGQIDGYSVAEPFGAKSVAINSGKVLFESNELWEDSICCSLVFTDNFINNNKEIAQNVAANYSEAGKFIGSNKEKADEIAKKYLKLDDKVLDLSMKWISYDDLAITQEAYEDLSKKVVEFGISKTPPTYEDFVDPSLLK</sequence>
<accession>S0FV09</accession>
<name>S0FV09_RUMCE</name>
<evidence type="ECO:0000313" key="9">
    <source>
        <dbReference type="Proteomes" id="UP000014155"/>
    </source>
</evidence>
<keyword evidence="7" id="KW-0732">Signal</keyword>
<dbReference type="PROSITE" id="PS51257">
    <property type="entry name" value="PROKAR_LIPOPROTEIN"/>
    <property type="match status" value="1"/>
</dbReference>
<feature type="region of interest" description="Disordered" evidence="6">
    <location>
        <begin position="27"/>
        <end position="53"/>
    </location>
</feature>
<dbReference type="Proteomes" id="UP000014155">
    <property type="component" value="Unassembled WGS sequence"/>
</dbReference>
<keyword evidence="9" id="KW-1185">Reference proteome</keyword>
<keyword evidence="4" id="KW-0997">Cell inner membrane</keyword>
<gene>
    <name evidence="8" type="ORF">CTER_1696</name>
</gene>
<dbReference type="InterPro" id="IPR044527">
    <property type="entry name" value="NrtA/CpmA_ABC-bd_dom"/>
</dbReference>
<protein>
    <submittedName>
        <fullName evidence="8">Family 3 extracellular solute-binding protein</fullName>
    </submittedName>
</protein>
<dbReference type="SUPFAM" id="SSF53850">
    <property type="entry name" value="Periplasmic binding protein-like II"/>
    <property type="match status" value="1"/>
</dbReference>
<dbReference type="RefSeq" id="WP_004625347.1">
    <property type="nucleotide sequence ID" value="NZ_AORV01000028.1"/>
</dbReference>
<dbReference type="Gene3D" id="3.40.190.10">
    <property type="entry name" value="Periplasmic binding protein-like II"/>
    <property type="match status" value="2"/>
</dbReference>
<dbReference type="PANTHER" id="PTHR30024">
    <property type="entry name" value="ALIPHATIC SULFONATES-BINDING PROTEIN-RELATED"/>
    <property type="match status" value="1"/>
</dbReference>
<dbReference type="STRING" id="1195236.CTER_1696"/>
<dbReference type="PATRIC" id="fig|1195236.3.peg.2026"/>
<evidence type="ECO:0000256" key="3">
    <source>
        <dbReference type="ARBA" id="ARBA00022475"/>
    </source>
</evidence>
<evidence type="ECO:0000256" key="5">
    <source>
        <dbReference type="ARBA" id="ARBA00023136"/>
    </source>
</evidence>
<comment type="subcellular location">
    <subcellularLocation>
        <location evidence="1">Cell inner membrane</location>
    </subcellularLocation>
</comment>
<feature type="chain" id="PRO_5004486892" evidence="7">
    <location>
        <begin position="23"/>
        <end position="342"/>
    </location>
</feature>
<dbReference type="CDD" id="cd13553">
    <property type="entry name" value="PBP2_NrtA_CpmA_like"/>
    <property type="match status" value="1"/>
</dbReference>
<keyword evidence="3" id="KW-1003">Cell membrane</keyword>
<organism evidence="8 9">
    <name type="scientific">Ruminiclostridium cellobioparum subsp. termitidis CT1112</name>
    <dbReference type="NCBI Taxonomy" id="1195236"/>
    <lineage>
        <taxon>Bacteria</taxon>
        <taxon>Bacillati</taxon>
        <taxon>Bacillota</taxon>
        <taxon>Clostridia</taxon>
        <taxon>Eubacteriales</taxon>
        <taxon>Oscillospiraceae</taxon>
        <taxon>Ruminiclostridium</taxon>
    </lineage>
</organism>
<evidence type="ECO:0000256" key="7">
    <source>
        <dbReference type="SAM" id="SignalP"/>
    </source>
</evidence>
<keyword evidence="5" id="KW-0472">Membrane</keyword>
<dbReference type="PANTHER" id="PTHR30024:SF43">
    <property type="entry name" value="BLL4572 PROTEIN"/>
    <property type="match status" value="1"/>
</dbReference>
<keyword evidence="2" id="KW-0813">Transport</keyword>